<evidence type="ECO:0000256" key="4">
    <source>
        <dbReference type="SAM" id="MobiDB-lite"/>
    </source>
</evidence>
<feature type="non-terminal residue" evidence="6">
    <location>
        <position position="1"/>
    </location>
</feature>
<evidence type="ECO:0000259" key="5">
    <source>
        <dbReference type="PROSITE" id="PS51050"/>
    </source>
</evidence>
<proteinExistence type="predicted"/>
<keyword evidence="3" id="KW-0862">Zinc</keyword>
<dbReference type="AlphaFoldDB" id="A0A836CEE3"/>
<keyword evidence="1" id="KW-0479">Metal-binding</keyword>
<name>A0A836CEE3_9STRA</name>
<organism evidence="6 7">
    <name type="scientific">Tribonema minus</name>
    <dbReference type="NCBI Taxonomy" id="303371"/>
    <lineage>
        <taxon>Eukaryota</taxon>
        <taxon>Sar</taxon>
        <taxon>Stramenopiles</taxon>
        <taxon>Ochrophyta</taxon>
        <taxon>PX clade</taxon>
        <taxon>Xanthophyceae</taxon>
        <taxon>Tribonematales</taxon>
        <taxon>Tribonemataceae</taxon>
        <taxon>Tribonema</taxon>
    </lineage>
</organism>
<evidence type="ECO:0000256" key="3">
    <source>
        <dbReference type="ARBA" id="ARBA00022833"/>
    </source>
</evidence>
<dbReference type="InterPro" id="IPR042778">
    <property type="entry name" value="ZCWPW1/ZCWPW2"/>
</dbReference>
<dbReference type="Proteomes" id="UP000664859">
    <property type="component" value="Unassembled WGS sequence"/>
</dbReference>
<protein>
    <submittedName>
        <fullName evidence="6">CW-type zinc finger-domain-containing protein</fullName>
    </submittedName>
</protein>
<feature type="domain" description="CW-type" evidence="5">
    <location>
        <begin position="1"/>
        <end position="52"/>
    </location>
</feature>
<dbReference type="PANTHER" id="PTHR15999">
    <property type="entry name" value="ZINC FINGER CW-TYPE PWWP DOMAIN PROTEIN 1"/>
    <property type="match status" value="1"/>
</dbReference>
<evidence type="ECO:0000313" key="7">
    <source>
        <dbReference type="Proteomes" id="UP000664859"/>
    </source>
</evidence>
<feature type="non-terminal residue" evidence="6">
    <location>
        <position position="156"/>
    </location>
</feature>
<dbReference type="PANTHER" id="PTHR15999:SF2">
    <property type="entry name" value="ZINC FINGER CW-TYPE PWWP DOMAIN PROTEIN 1"/>
    <property type="match status" value="1"/>
</dbReference>
<comment type="caution">
    <text evidence="6">The sequence shown here is derived from an EMBL/GenBank/DDBJ whole genome shotgun (WGS) entry which is preliminary data.</text>
</comment>
<dbReference type="GO" id="GO:0008270">
    <property type="term" value="F:zinc ion binding"/>
    <property type="evidence" value="ECO:0007669"/>
    <property type="project" value="UniProtKB-KW"/>
</dbReference>
<dbReference type="Pfam" id="PF07496">
    <property type="entry name" value="zf-CW"/>
    <property type="match status" value="2"/>
</dbReference>
<dbReference type="EMBL" id="JAFCMP010000235">
    <property type="protein sequence ID" value="KAG5182604.1"/>
    <property type="molecule type" value="Genomic_DNA"/>
</dbReference>
<gene>
    <name evidence="6" type="ORF">JKP88DRAFT_139698</name>
</gene>
<evidence type="ECO:0000313" key="6">
    <source>
        <dbReference type="EMBL" id="KAG5182604.1"/>
    </source>
</evidence>
<feature type="region of interest" description="Disordered" evidence="4">
    <location>
        <begin position="41"/>
        <end position="64"/>
    </location>
</feature>
<reference evidence="6" key="1">
    <citation type="submission" date="2021-02" db="EMBL/GenBank/DDBJ databases">
        <title>First Annotated Genome of the Yellow-green Alga Tribonema minus.</title>
        <authorList>
            <person name="Mahan K.M."/>
        </authorList>
    </citation>
    <scope>NUCLEOTIDE SEQUENCE</scope>
    <source>
        <strain evidence="6">UTEX B ZZ1240</strain>
    </source>
</reference>
<dbReference type="PROSITE" id="PS51050">
    <property type="entry name" value="ZF_CW"/>
    <property type="match status" value="2"/>
</dbReference>
<dbReference type="InterPro" id="IPR011124">
    <property type="entry name" value="Znf_CW"/>
</dbReference>
<evidence type="ECO:0000256" key="2">
    <source>
        <dbReference type="ARBA" id="ARBA00022771"/>
    </source>
</evidence>
<keyword evidence="2" id="KW-0863">Zinc-finger</keyword>
<evidence type="ECO:0000256" key="1">
    <source>
        <dbReference type="ARBA" id="ARBA00022723"/>
    </source>
</evidence>
<accession>A0A836CEE3</accession>
<dbReference type="Gene3D" id="3.30.40.100">
    <property type="match status" value="2"/>
</dbReference>
<feature type="domain" description="CW-type" evidence="5">
    <location>
        <begin position="107"/>
        <end position="156"/>
    </location>
</feature>
<keyword evidence="7" id="KW-1185">Reference proteome</keyword>
<dbReference type="OrthoDB" id="757982at2759"/>
<sequence length="156" mass="17802">ERLWAQCDACRKWRQLPKHVSATQLPAKWYCKMNATDDTQHGSCDDPEEPFAEQRSPAVPQSEPLHLRRRVETREATLRTFCGSWARRLALEEHASARNSAQESGGRAGGMMWVQCSACSKWRYIWCNATTAAAERWFCVQNTYDESMASCSAPQE</sequence>